<feature type="compositionally biased region" description="Basic and acidic residues" evidence="1">
    <location>
        <begin position="18"/>
        <end position="27"/>
    </location>
</feature>
<proteinExistence type="predicted"/>
<dbReference type="AlphaFoldDB" id="A0AAE1K2E5"/>
<sequence>MKKNKKTLRSRSLRQQTNKKEETEKTKMNGIGPDNNDYEGGGGGDEEKESGVIKQLLLAFLYIGKRRGLKSKAPWNEMSQRRPTS</sequence>
<organism evidence="2 3">
    <name type="scientific">Petrolisthes cinctipes</name>
    <name type="common">Flat porcelain crab</name>
    <dbReference type="NCBI Taxonomy" id="88211"/>
    <lineage>
        <taxon>Eukaryota</taxon>
        <taxon>Metazoa</taxon>
        <taxon>Ecdysozoa</taxon>
        <taxon>Arthropoda</taxon>
        <taxon>Crustacea</taxon>
        <taxon>Multicrustacea</taxon>
        <taxon>Malacostraca</taxon>
        <taxon>Eumalacostraca</taxon>
        <taxon>Eucarida</taxon>
        <taxon>Decapoda</taxon>
        <taxon>Pleocyemata</taxon>
        <taxon>Anomura</taxon>
        <taxon>Galatheoidea</taxon>
        <taxon>Porcellanidae</taxon>
        <taxon>Petrolisthes</taxon>
    </lineage>
</organism>
<comment type="caution">
    <text evidence="2">The sequence shown here is derived from an EMBL/GenBank/DDBJ whole genome shotgun (WGS) entry which is preliminary data.</text>
</comment>
<evidence type="ECO:0000313" key="3">
    <source>
        <dbReference type="Proteomes" id="UP001286313"/>
    </source>
</evidence>
<keyword evidence="3" id="KW-1185">Reference proteome</keyword>
<protein>
    <submittedName>
        <fullName evidence="2">Uncharacterized protein</fullName>
    </submittedName>
</protein>
<evidence type="ECO:0000256" key="1">
    <source>
        <dbReference type="SAM" id="MobiDB-lite"/>
    </source>
</evidence>
<evidence type="ECO:0000313" key="2">
    <source>
        <dbReference type="EMBL" id="KAK3863721.1"/>
    </source>
</evidence>
<reference evidence="2" key="1">
    <citation type="submission" date="2023-10" db="EMBL/GenBank/DDBJ databases">
        <title>Genome assemblies of two species of porcelain crab, Petrolisthes cinctipes and Petrolisthes manimaculis (Anomura: Porcellanidae).</title>
        <authorList>
            <person name="Angst P."/>
        </authorList>
    </citation>
    <scope>NUCLEOTIDE SEQUENCE</scope>
    <source>
        <strain evidence="2">PB745_01</strain>
        <tissue evidence="2">Gill</tissue>
    </source>
</reference>
<name>A0AAE1K2E5_PETCI</name>
<dbReference type="Proteomes" id="UP001286313">
    <property type="component" value="Unassembled WGS sequence"/>
</dbReference>
<dbReference type="EMBL" id="JAWQEG010003957">
    <property type="protein sequence ID" value="KAK3863721.1"/>
    <property type="molecule type" value="Genomic_DNA"/>
</dbReference>
<gene>
    <name evidence="2" type="ORF">Pcinc_030533</name>
</gene>
<feature type="region of interest" description="Disordered" evidence="1">
    <location>
        <begin position="1"/>
        <end position="49"/>
    </location>
</feature>
<accession>A0AAE1K2E5</accession>
<feature type="compositionally biased region" description="Basic residues" evidence="1">
    <location>
        <begin position="1"/>
        <end position="12"/>
    </location>
</feature>